<sequence length="701" mass="78117">MREASKALRSALINYNVSPFLFSEIENQDMSETFKTITSPSGNTLLHIAAAGSIRNHENMAMATTLARKYPFLITMQNSKGDTPLHVAARDGMLQTAKILVDCAKRMTSSSQIDVKFLMEMKNVRGNTALHEALNALQDAKKDKNKPKEDGVTSLDSLARSLVSEDPNASYLMNVDCKSPLYLAVESKNEDILEYILEALPVNDDCDAKLEGKSPVKVAIELQKLGLLKMMHDKQPALLLIQDEQMNTPMHWAASVDHLEGVRFLYEINPDSVLQKNEEGLYPFHLASANGCVPVMGEFLEKENMPHPNELFNNKGQNILHVAAKKGRDVSVTHILEASDLTDKLINEMDDDGNTPLHLAALYGHYFVAVILGKDGRAESDIINFYGQTAYDIAEQQYAKIIPEFSENDDDEDQKLKKSKSKPDMHNTDEVQIRADNYEITDKNMKNSESKPDVDNTMMTLLVLLIVYIRDQLFQPGRTSFGNLLKLIDNLGRTSNATPVNQKAMKDRINNLLVVAALIAGASFAASVQMSSSHSESQTNTTASIIIRGAGAAPFALPCSNGHGGCDESQKKQRTWIKVFTVSNTIAMYTSITAAVLLCSLQLLNTKLASLEFSFASLSTVIALYTSCIAFYASIHMSTYTGREFIVVMAAIQGWILLFRLPRFIFPFQGEKRYILFVYAFRLASLYFLNRIRISQKKTRR</sequence>
<organism evidence="1 2">
    <name type="scientific">Citrus sinensis</name>
    <name type="common">Sweet orange</name>
    <name type="synonym">Citrus aurantium var. sinensis</name>
    <dbReference type="NCBI Taxonomy" id="2711"/>
    <lineage>
        <taxon>Eukaryota</taxon>
        <taxon>Viridiplantae</taxon>
        <taxon>Streptophyta</taxon>
        <taxon>Embryophyta</taxon>
        <taxon>Tracheophyta</taxon>
        <taxon>Spermatophyta</taxon>
        <taxon>Magnoliopsida</taxon>
        <taxon>eudicotyledons</taxon>
        <taxon>Gunneridae</taxon>
        <taxon>Pentapetalae</taxon>
        <taxon>rosids</taxon>
        <taxon>malvids</taxon>
        <taxon>Sapindales</taxon>
        <taxon>Rutaceae</taxon>
        <taxon>Aurantioideae</taxon>
        <taxon>Citrus</taxon>
    </lineage>
</organism>
<evidence type="ECO:0000313" key="1">
    <source>
        <dbReference type="EMBL" id="KAH9782973.1"/>
    </source>
</evidence>
<name>A0ACB8MAS4_CITSI</name>
<protein>
    <submittedName>
        <fullName evidence="1">ANK REP REGION domain-containing protein</fullName>
    </submittedName>
</protein>
<dbReference type="EMBL" id="CM039172">
    <property type="protein sequence ID" value="KAH9782973.1"/>
    <property type="molecule type" value="Genomic_DNA"/>
</dbReference>
<gene>
    <name evidence="1" type="ORF">KPL71_009139</name>
</gene>
<keyword evidence="2" id="KW-1185">Reference proteome</keyword>
<reference evidence="2" key="1">
    <citation type="journal article" date="2023" name="Hortic. Res.">
        <title>A chromosome-level phased genome enabling allele-level studies in sweet orange: a case study on citrus Huanglongbing tolerance.</title>
        <authorList>
            <person name="Wu B."/>
            <person name="Yu Q."/>
            <person name="Deng Z."/>
            <person name="Duan Y."/>
            <person name="Luo F."/>
            <person name="Gmitter F. Jr."/>
        </authorList>
    </citation>
    <scope>NUCLEOTIDE SEQUENCE [LARGE SCALE GENOMIC DNA]</scope>
    <source>
        <strain evidence="2">cv. Valencia</strain>
    </source>
</reference>
<comment type="caution">
    <text evidence="1">The sequence shown here is derived from an EMBL/GenBank/DDBJ whole genome shotgun (WGS) entry which is preliminary data.</text>
</comment>
<dbReference type="Proteomes" id="UP000829398">
    <property type="component" value="Chromosome 3"/>
</dbReference>
<evidence type="ECO:0000313" key="2">
    <source>
        <dbReference type="Proteomes" id="UP000829398"/>
    </source>
</evidence>
<proteinExistence type="predicted"/>
<accession>A0ACB8MAS4</accession>